<name>A0A2N9LYT0_9BACT</name>
<organism evidence="1 2">
    <name type="scientific">Candidatus Sulfuritelmatomonas gaucii</name>
    <dbReference type="NCBI Taxonomy" id="2043161"/>
    <lineage>
        <taxon>Bacteria</taxon>
        <taxon>Pseudomonadati</taxon>
        <taxon>Acidobacteriota</taxon>
        <taxon>Terriglobia</taxon>
        <taxon>Terriglobales</taxon>
        <taxon>Acidobacteriaceae</taxon>
        <taxon>Candidatus Sulfuritelmatomonas</taxon>
    </lineage>
</organism>
<protein>
    <submittedName>
        <fullName evidence="1">Uncharacterized protein</fullName>
    </submittedName>
</protein>
<evidence type="ECO:0000313" key="2">
    <source>
        <dbReference type="Proteomes" id="UP000239735"/>
    </source>
</evidence>
<dbReference type="Proteomes" id="UP000239735">
    <property type="component" value="Unassembled WGS sequence"/>
</dbReference>
<proteinExistence type="predicted"/>
<dbReference type="AlphaFoldDB" id="A0A2N9LYT0"/>
<gene>
    <name evidence="1" type="ORF">SBA5_650019</name>
</gene>
<sequence>MSPAQAVERIADRLLSLGRLLTSLTLLVAKRSGLWSIERTIASLVCADYGCWPSRLCCG</sequence>
<reference evidence="2" key="1">
    <citation type="submission" date="2018-02" db="EMBL/GenBank/DDBJ databases">
        <authorList>
            <person name="Hausmann B."/>
        </authorList>
    </citation>
    <scope>NUCLEOTIDE SEQUENCE [LARGE SCALE GENOMIC DNA]</scope>
    <source>
        <strain evidence="2">Peat soil MAG SbA5</strain>
    </source>
</reference>
<evidence type="ECO:0000313" key="1">
    <source>
        <dbReference type="EMBL" id="SPE28381.1"/>
    </source>
</evidence>
<accession>A0A2N9LYT0</accession>
<dbReference type="EMBL" id="OKRB01000125">
    <property type="protein sequence ID" value="SPE28381.1"/>
    <property type="molecule type" value="Genomic_DNA"/>
</dbReference>